<sequence>MAMAKYWKAPDDGGKVAAYKVQRREEGSQDWIDGQARPSKRRLLCPASQAISSSCSAWGSHR</sequence>
<gene>
    <name evidence="1" type="ORF">BECKLPF1236B_GA0070989_10395</name>
</gene>
<dbReference type="InterPro" id="IPR003961">
    <property type="entry name" value="FN3_dom"/>
</dbReference>
<evidence type="ECO:0000313" key="1">
    <source>
        <dbReference type="EMBL" id="VFK12627.1"/>
    </source>
</evidence>
<dbReference type="CDD" id="cd00063">
    <property type="entry name" value="FN3"/>
    <property type="match status" value="1"/>
</dbReference>
<dbReference type="InterPro" id="IPR036116">
    <property type="entry name" value="FN3_sf"/>
</dbReference>
<accession>A0A450W6E3</accession>
<dbReference type="AlphaFoldDB" id="A0A450W6E3"/>
<protein>
    <submittedName>
        <fullName evidence="1">Uncharacterized protein</fullName>
    </submittedName>
</protein>
<reference evidence="1" key="1">
    <citation type="submission" date="2019-02" db="EMBL/GenBank/DDBJ databases">
        <authorList>
            <person name="Gruber-Vodicka R. H."/>
            <person name="Seah K. B. B."/>
        </authorList>
    </citation>
    <scope>NUCLEOTIDE SEQUENCE</scope>
    <source>
        <strain evidence="1">BECK_S313</strain>
    </source>
</reference>
<name>A0A450W6E3_9GAMM</name>
<dbReference type="SUPFAM" id="SSF49265">
    <property type="entry name" value="Fibronectin type III"/>
    <property type="match status" value="1"/>
</dbReference>
<organism evidence="1">
    <name type="scientific">Candidatus Kentrum sp. LPFa</name>
    <dbReference type="NCBI Taxonomy" id="2126335"/>
    <lineage>
        <taxon>Bacteria</taxon>
        <taxon>Pseudomonadati</taxon>
        <taxon>Pseudomonadota</taxon>
        <taxon>Gammaproteobacteria</taxon>
        <taxon>Candidatus Kentrum</taxon>
    </lineage>
</organism>
<proteinExistence type="predicted"/>
<dbReference type="EMBL" id="CAADFK010000039">
    <property type="protein sequence ID" value="VFK12627.1"/>
    <property type="molecule type" value="Genomic_DNA"/>
</dbReference>